<gene>
    <name evidence="3" type="ORF">EV130_12432</name>
</gene>
<dbReference type="PIRSF" id="PIRSF020967">
    <property type="entry name" value="UCP020967"/>
    <property type="match status" value="1"/>
</dbReference>
<dbReference type="Proteomes" id="UP000295547">
    <property type="component" value="Unassembled WGS sequence"/>
</dbReference>
<sequence length="377" mass="40824">MVNPSTYSAQLADGTISVHVDRSLVPPIEMFGFGQRINPNRSFLFVSKVLGRFLPIRPSVMGNAFDLLARQIPADIPGPVLFIGIAEAGIGLGAGVHRRFRELTGRGDAIYICSTRHDLKLPLLCEFEEEHSHAPRHLLHEPCEARLRDLVHGATGLVLVDDEASTGKTFANIFAALPAKIRLKLKHTVLLTLTDWSEGAARAEITGTVSEATIVSGRYSWTPRGDFTAATPQVPSCDRPKRPEVCPDVARDWARLGVVDHLQGLNANAADDGITLVLGTGEHVWQPFLLAERLEKEGAEVFYSSVTRSPLSKGHAIGSVLSFSDNYGGTVPHYLYNVDPALYSKIILCSETGPENVCASLMSALGDPIVLSDVEGE</sequence>
<keyword evidence="3" id="KW-0808">Transferase</keyword>
<keyword evidence="4" id="KW-1185">Reference proteome</keyword>
<evidence type="ECO:0000313" key="4">
    <source>
        <dbReference type="Proteomes" id="UP000295547"/>
    </source>
</evidence>
<dbReference type="InterPro" id="IPR041688">
    <property type="entry name" value="PRTase_2"/>
</dbReference>
<evidence type="ECO:0000313" key="3">
    <source>
        <dbReference type="EMBL" id="TCU14634.1"/>
    </source>
</evidence>
<dbReference type="CDD" id="cd06223">
    <property type="entry name" value="PRTases_typeI"/>
    <property type="match status" value="1"/>
</dbReference>
<dbReference type="Pfam" id="PF12500">
    <property type="entry name" value="TRSP"/>
    <property type="match status" value="1"/>
</dbReference>
<dbReference type="InterPro" id="IPR022537">
    <property type="entry name" value="TRSP_dom"/>
</dbReference>
<keyword evidence="3" id="KW-0328">Glycosyltransferase</keyword>
<feature type="domain" description="TRSP" evidence="1">
    <location>
        <begin position="269"/>
        <end position="356"/>
    </location>
</feature>
<evidence type="ECO:0000259" key="1">
    <source>
        <dbReference type="Pfam" id="PF12500"/>
    </source>
</evidence>
<proteinExistence type="predicted"/>
<dbReference type="EMBL" id="SMBJ01000024">
    <property type="protein sequence ID" value="TCU14634.1"/>
    <property type="molecule type" value="Genomic_DNA"/>
</dbReference>
<dbReference type="GO" id="GO:0016757">
    <property type="term" value="F:glycosyltransferase activity"/>
    <property type="evidence" value="ECO:0007669"/>
    <property type="project" value="UniProtKB-KW"/>
</dbReference>
<organism evidence="3 4">
    <name type="scientific">Rhizobium azibense</name>
    <dbReference type="NCBI Taxonomy" id="1136135"/>
    <lineage>
        <taxon>Bacteria</taxon>
        <taxon>Pseudomonadati</taxon>
        <taxon>Pseudomonadota</taxon>
        <taxon>Alphaproteobacteria</taxon>
        <taxon>Hyphomicrobiales</taxon>
        <taxon>Rhizobiaceae</taxon>
        <taxon>Rhizobium/Agrobacterium group</taxon>
        <taxon>Rhizobium</taxon>
    </lineage>
</organism>
<dbReference type="SUPFAM" id="SSF53271">
    <property type="entry name" value="PRTase-like"/>
    <property type="match status" value="1"/>
</dbReference>
<dbReference type="AlphaFoldDB" id="A0A4R3Q2K2"/>
<accession>A0A4R3Q2K2</accession>
<dbReference type="Pfam" id="PF15609">
    <property type="entry name" value="PRTase_2"/>
    <property type="match status" value="1"/>
</dbReference>
<name>A0A4R3Q2K2_9HYPH</name>
<dbReference type="InterPro" id="IPR029057">
    <property type="entry name" value="PRTase-like"/>
</dbReference>
<comment type="caution">
    <text evidence="3">The sequence shown here is derived from an EMBL/GenBank/DDBJ whole genome shotgun (WGS) entry which is preliminary data.</text>
</comment>
<dbReference type="InterPro" id="IPR011214">
    <property type="entry name" value="UCP020967"/>
</dbReference>
<dbReference type="InterPro" id="IPR000836">
    <property type="entry name" value="PRTase_dom"/>
</dbReference>
<evidence type="ECO:0000259" key="2">
    <source>
        <dbReference type="Pfam" id="PF15609"/>
    </source>
</evidence>
<reference evidence="3 4" key="1">
    <citation type="submission" date="2019-03" db="EMBL/GenBank/DDBJ databases">
        <title>Genomic Encyclopedia of Type Strains, Phase IV (KMG-V): Genome sequencing to study the core and pangenomes of soil and plant-associated prokaryotes.</title>
        <authorList>
            <person name="Whitman W."/>
        </authorList>
    </citation>
    <scope>NUCLEOTIDE SEQUENCE [LARGE SCALE GENOMIC DNA]</scope>
    <source>
        <strain evidence="3 4">Gr42</strain>
    </source>
</reference>
<dbReference type="RefSeq" id="WP_011053330.1">
    <property type="nucleotide sequence ID" value="NZ_SMBJ01000024.1"/>
</dbReference>
<protein>
    <submittedName>
        <fullName evidence="3">Phosphoribosyltransferase-like predicted ribonucleoside biosynthesis protein</fullName>
    </submittedName>
</protein>
<feature type="domain" description="Orotate phosphoribosyltransferase-like" evidence="2">
    <location>
        <begin position="30"/>
        <end position="208"/>
    </location>
</feature>